<dbReference type="AlphaFoldDB" id="A0A3M7QR21"/>
<evidence type="ECO:0000313" key="2">
    <source>
        <dbReference type="Proteomes" id="UP000276133"/>
    </source>
</evidence>
<evidence type="ECO:0000313" key="1">
    <source>
        <dbReference type="EMBL" id="RNA13836.1"/>
    </source>
</evidence>
<sequence length="86" mass="10326">MKVIHFLLDRFRVLYIRKNARIESNLNLEMVKDWFKSILERIFILNFKFLILVKKGFEAGLSIAISCCFTDHTTTFEWKKINNQKV</sequence>
<organism evidence="1 2">
    <name type="scientific">Brachionus plicatilis</name>
    <name type="common">Marine rotifer</name>
    <name type="synonym">Brachionus muelleri</name>
    <dbReference type="NCBI Taxonomy" id="10195"/>
    <lineage>
        <taxon>Eukaryota</taxon>
        <taxon>Metazoa</taxon>
        <taxon>Spiralia</taxon>
        <taxon>Gnathifera</taxon>
        <taxon>Rotifera</taxon>
        <taxon>Eurotatoria</taxon>
        <taxon>Monogononta</taxon>
        <taxon>Pseudotrocha</taxon>
        <taxon>Ploima</taxon>
        <taxon>Brachionidae</taxon>
        <taxon>Brachionus</taxon>
    </lineage>
</organism>
<protein>
    <submittedName>
        <fullName evidence="1">Uncharacterized protein</fullName>
    </submittedName>
</protein>
<name>A0A3M7QR21_BRAPC</name>
<keyword evidence="2" id="KW-1185">Reference proteome</keyword>
<gene>
    <name evidence="1" type="ORF">BpHYR1_050280</name>
</gene>
<dbReference type="EMBL" id="REGN01005317">
    <property type="protein sequence ID" value="RNA13836.1"/>
    <property type="molecule type" value="Genomic_DNA"/>
</dbReference>
<dbReference type="Proteomes" id="UP000276133">
    <property type="component" value="Unassembled WGS sequence"/>
</dbReference>
<accession>A0A3M7QR21</accession>
<reference evidence="1 2" key="1">
    <citation type="journal article" date="2018" name="Sci. Rep.">
        <title>Genomic signatures of local adaptation to the degree of environmental predictability in rotifers.</title>
        <authorList>
            <person name="Franch-Gras L."/>
            <person name="Hahn C."/>
            <person name="Garcia-Roger E.M."/>
            <person name="Carmona M.J."/>
            <person name="Serra M."/>
            <person name="Gomez A."/>
        </authorList>
    </citation>
    <scope>NUCLEOTIDE SEQUENCE [LARGE SCALE GENOMIC DNA]</scope>
    <source>
        <strain evidence="1">HYR1</strain>
    </source>
</reference>
<proteinExistence type="predicted"/>
<comment type="caution">
    <text evidence="1">The sequence shown here is derived from an EMBL/GenBank/DDBJ whole genome shotgun (WGS) entry which is preliminary data.</text>
</comment>